<sequence>MTDKDMAKIDKDESQSSWSAAIHHTLTQIKLMGVLLVILMVIFTFWGKEHLKSRSFQKKLVESHHLLRIGVYSTLNEAMTHLSERVSGTIKVYRYDSGTQVWFGHLSLFGVAFPDEKGVIRQTPGGYELLEED</sequence>
<name>A0A7C3R2Z8_9BACT</name>
<reference evidence="2" key="1">
    <citation type="journal article" date="2020" name="mSystems">
        <title>Genome- and Community-Level Interaction Insights into Carbon Utilization and Element Cycling Functions of Hydrothermarchaeota in Hydrothermal Sediment.</title>
        <authorList>
            <person name="Zhou Z."/>
            <person name="Liu Y."/>
            <person name="Xu W."/>
            <person name="Pan J."/>
            <person name="Luo Z.H."/>
            <person name="Li M."/>
        </authorList>
    </citation>
    <scope>NUCLEOTIDE SEQUENCE [LARGE SCALE GENOMIC DNA]</scope>
    <source>
        <strain evidence="2">SpSt-902</strain>
    </source>
</reference>
<dbReference type="EMBL" id="DTMM01000072">
    <property type="protein sequence ID" value="HFT93013.1"/>
    <property type="molecule type" value="Genomic_DNA"/>
</dbReference>
<keyword evidence="1" id="KW-0812">Transmembrane</keyword>
<dbReference type="AlphaFoldDB" id="A0A7C3R2Z8"/>
<accession>A0A7C3R2Z8</accession>
<feature type="transmembrane region" description="Helical" evidence="1">
    <location>
        <begin position="29"/>
        <end position="47"/>
    </location>
</feature>
<gene>
    <name evidence="2" type="ORF">ENX03_03535</name>
</gene>
<keyword evidence="1" id="KW-1133">Transmembrane helix</keyword>
<protein>
    <submittedName>
        <fullName evidence="2">Uncharacterized protein</fullName>
    </submittedName>
</protein>
<comment type="caution">
    <text evidence="2">The sequence shown here is derived from an EMBL/GenBank/DDBJ whole genome shotgun (WGS) entry which is preliminary data.</text>
</comment>
<evidence type="ECO:0000313" key="2">
    <source>
        <dbReference type="EMBL" id="HFT93013.1"/>
    </source>
</evidence>
<evidence type="ECO:0000256" key="1">
    <source>
        <dbReference type="SAM" id="Phobius"/>
    </source>
</evidence>
<proteinExistence type="predicted"/>
<organism evidence="2">
    <name type="scientific">Leptospirillum ferriphilum</name>
    <dbReference type="NCBI Taxonomy" id="178606"/>
    <lineage>
        <taxon>Bacteria</taxon>
        <taxon>Pseudomonadati</taxon>
        <taxon>Nitrospirota</taxon>
        <taxon>Nitrospiria</taxon>
        <taxon>Nitrospirales</taxon>
        <taxon>Nitrospiraceae</taxon>
        <taxon>Leptospirillum</taxon>
    </lineage>
</organism>
<keyword evidence="1" id="KW-0472">Membrane</keyword>